<feature type="transmembrane region" description="Helical" evidence="1">
    <location>
        <begin position="59"/>
        <end position="76"/>
    </location>
</feature>
<keyword evidence="1" id="KW-0812">Transmembrane</keyword>
<keyword evidence="1" id="KW-0472">Membrane</keyword>
<name>A0A8D8QN25_9HEMI</name>
<proteinExistence type="predicted"/>
<organism evidence="2">
    <name type="scientific">Cacopsylla melanoneura</name>
    <dbReference type="NCBI Taxonomy" id="428564"/>
    <lineage>
        <taxon>Eukaryota</taxon>
        <taxon>Metazoa</taxon>
        <taxon>Ecdysozoa</taxon>
        <taxon>Arthropoda</taxon>
        <taxon>Hexapoda</taxon>
        <taxon>Insecta</taxon>
        <taxon>Pterygota</taxon>
        <taxon>Neoptera</taxon>
        <taxon>Paraneoptera</taxon>
        <taxon>Hemiptera</taxon>
        <taxon>Sternorrhyncha</taxon>
        <taxon>Psylloidea</taxon>
        <taxon>Psyllidae</taxon>
        <taxon>Psyllinae</taxon>
        <taxon>Cacopsylla</taxon>
    </lineage>
</organism>
<feature type="transmembrane region" description="Helical" evidence="1">
    <location>
        <begin position="83"/>
        <end position="106"/>
    </location>
</feature>
<reference evidence="2" key="1">
    <citation type="submission" date="2021-05" db="EMBL/GenBank/DDBJ databases">
        <authorList>
            <person name="Alioto T."/>
            <person name="Alioto T."/>
            <person name="Gomez Garrido J."/>
        </authorList>
    </citation>
    <scope>NUCLEOTIDE SEQUENCE</scope>
</reference>
<evidence type="ECO:0000256" key="1">
    <source>
        <dbReference type="SAM" id="Phobius"/>
    </source>
</evidence>
<feature type="transmembrane region" description="Helical" evidence="1">
    <location>
        <begin position="35"/>
        <end position="53"/>
    </location>
</feature>
<dbReference type="AlphaFoldDB" id="A0A8D8QN25"/>
<dbReference type="EMBL" id="HBUF01088651">
    <property type="protein sequence ID" value="CAG6635018.1"/>
    <property type="molecule type" value="Transcribed_RNA"/>
</dbReference>
<keyword evidence="1" id="KW-1133">Transmembrane helix</keyword>
<protein>
    <submittedName>
        <fullName evidence="2">Uncharacterized protein</fullName>
    </submittedName>
</protein>
<evidence type="ECO:0000313" key="2">
    <source>
        <dbReference type="EMBL" id="CAG6635018.1"/>
    </source>
</evidence>
<sequence>MRAPAQRSGVVICGGRGCLSGFCLDSLLNIKFSHYFLFCYTHIALFILTFTMPCSLFTLFHYISLFIYFYLINLLCSHVYTFLLLLYCFVYLLVLFCYFAFFYFLFKHFFLFFLKD</sequence>
<accession>A0A8D8QN25</accession>